<feature type="compositionally biased region" description="Basic and acidic residues" evidence="1">
    <location>
        <begin position="7"/>
        <end position="17"/>
    </location>
</feature>
<gene>
    <name evidence="4" type="ORF">M3D15_00760</name>
</gene>
<feature type="transmembrane region" description="Helical" evidence="2">
    <location>
        <begin position="98"/>
        <end position="117"/>
    </location>
</feature>
<feature type="region of interest" description="Disordered" evidence="1">
    <location>
        <begin position="1"/>
        <end position="36"/>
    </location>
</feature>
<evidence type="ECO:0000256" key="1">
    <source>
        <dbReference type="SAM" id="MobiDB-lite"/>
    </source>
</evidence>
<keyword evidence="2" id="KW-1133">Transmembrane helix</keyword>
<evidence type="ECO:0000256" key="2">
    <source>
        <dbReference type="SAM" id="Phobius"/>
    </source>
</evidence>
<evidence type="ECO:0000259" key="3">
    <source>
        <dbReference type="Pfam" id="PF01882"/>
    </source>
</evidence>
<dbReference type="PANTHER" id="PTHR34351">
    <property type="entry name" value="SLR1927 PROTEIN-RELATED"/>
    <property type="match status" value="1"/>
</dbReference>
<comment type="caution">
    <text evidence="4">The sequence shown here is derived from an EMBL/GenBank/DDBJ whole genome shotgun (WGS) entry which is preliminary data.</text>
</comment>
<feature type="transmembrane region" description="Helical" evidence="2">
    <location>
        <begin position="71"/>
        <end position="92"/>
    </location>
</feature>
<dbReference type="EMBL" id="JALXSQ010000002">
    <property type="protein sequence ID" value="MCT2041880.1"/>
    <property type="molecule type" value="Genomic_DNA"/>
</dbReference>
<organism evidence="4 5">
    <name type="scientific">Pseudoclavibacter albus</name>
    <dbReference type="NCBI Taxonomy" id="272241"/>
    <lineage>
        <taxon>Bacteria</taxon>
        <taxon>Bacillati</taxon>
        <taxon>Actinomycetota</taxon>
        <taxon>Actinomycetes</taxon>
        <taxon>Micrococcales</taxon>
        <taxon>Microbacteriaceae</taxon>
        <taxon>Pseudoclavibacter</taxon>
    </lineage>
</organism>
<keyword evidence="2" id="KW-0812">Transmembrane</keyword>
<proteinExistence type="predicted"/>
<evidence type="ECO:0000313" key="4">
    <source>
        <dbReference type="EMBL" id="MCT2041880.1"/>
    </source>
</evidence>
<keyword evidence="5" id="KW-1185">Reference proteome</keyword>
<dbReference type="RefSeq" id="WP_260103633.1">
    <property type="nucleotide sequence ID" value="NZ_JALXSQ010000002.1"/>
</dbReference>
<accession>A0ABT2HUS4</accession>
<dbReference type="InterPro" id="IPR002881">
    <property type="entry name" value="DUF58"/>
</dbReference>
<name>A0ABT2HUS4_9MICO</name>
<dbReference type="Pfam" id="PF01882">
    <property type="entry name" value="DUF58"/>
    <property type="match status" value="1"/>
</dbReference>
<evidence type="ECO:0000313" key="5">
    <source>
        <dbReference type="Proteomes" id="UP001525379"/>
    </source>
</evidence>
<keyword evidence="2" id="KW-0472">Membrane</keyword>
<protein>
    <submittedName>
        <fullName evidence="4">DUF58 domain-containing protein</fullName>
    </submittedName>
</protein>
<dbReference type="PANTHER" id="PTHR34351:SF1">
    <property type="entry name" value="SLR1927 PROTEIN"/>
    <property type="match status" value="1"/>
</dbReference>
<feature type="domain" description="DUF58" evidence="3">
    <location>
        <begin position="260"/>
        <end position="330"/>
    </location>
</feature>
<sequence>MTLQTDRPAEQDAHEQPLADSAQPEDAKALPATEPNKGRFDGVRAFLRDARTWFGAVWGRIWKVIGPAFTVVTRLGWTVLALAVLCLAVGLFCGWIELVAVGGILLIAFLAAIPFALGRASYEVEIELNPRRVTVGDRALGRLMVRNAGDERVLPTRMEFPVGLGRAEFGIPSLEPGEPHEELFAVPTSRRAVIPAGPAMSIRGDELSLLRRTVKWTGVIELFVHPRRVHLAQGAAGLLRDLEGVVSNKITDADLAFHALRPYEPGDDRRYIHWRTSARTGTLMVRQFQETRKSHLTIIQSLDREFYANEDEFEMAISVVASLGEQAIRDDVAVDIATERGVTPTRSLVAMLDDLSRFEAMDGKHESLRAFTLNATRRLAPPSVVVIVGGRGLSRSELRAVSSLFPHEVQVTGIICDTSSTLARSQTNDITVCTIPRLDDLPKAVAA</sequence>
<reference evidence="4 5" key="1">
    <citation type="submission" date="2022-04" db="EMBL/GenBank/DDBJ databases">
        <title>Human microbiome associated bacterial genomes.</title>
        <authorList>
            <person name="Sandstrom S."/>
            <person name="Salamzade R."/>
            <person name="Kalan L.R."/>
        </authorList>
    </citation>
    <scope>NUCLEOTIDE SEQUENCE [LARGE SCALE GENOMIC DNA]</scope>
    <source>
        <strain evidence="5">p3-SID1799</strain>
    </source>
</reference>
<dbReference type="Proteomes" id="UP001525379">
    <property type="component" value="Unassembled WGS sequence"/>
</dbReference>